<dbReference type="CDD" id="cd12108">
    <property type="entry name" value="Hr-like"/>
    <property type="match status" value="1"/>
</dbReference>
<dbReference type="EMBL" id="JBHUFV010000047">
    <property type="protein sequence ID" value="MFD1935852.1"/>
    <property type="molecule type" value="Genomic_DNA"/>
</dbReference>
<proteinExistence type="predicted"/>
<accession>A0ABW4T1S5</accession>
<evidence type="ECO:0000259" key="1">
    <source>
        <dbReference type="Pfam" id="PF01814"/>
    </source>
</evidence>
<evidence type="ECO:0000313" key="2">
    <source>
        <dbReference type="EMBL" id="MFD1935852.1"/>
    </source>
</evidence>
<reference evidence="3" key="1">
    <citation type="journal article" date="2019" name="Int. J. Syst. Evol. Microbiol.">
        <title>The Global Catalogue of Microorganisms (GCM) 10K type strain sequencing project: providing services to taxonomists for standard genome sequencing and annotation.</title>
        <authorList>
            <consortium name="The Broad Institute Genomics Platform"/>
            <consortium name="The Broad Institute Genome Sequencing Center for Infectious Disease"/>
            <person name="Wu L."/>
            <person name="Ma J."/>
        </authorList>
    </citation>
    <scope>NUCLEOTIDE SEQUENCE [LARGE SCALE GENOMIC DNA]</scope>
    <source>
        <strain evidence="3">ICMP 6774ER</strain>
    </source>
</reference>
<dbReference type="InterPro" id="IPR012312">
    <property type="entry name" value="Hemerythrin-like"/>
</dbReference>
<dbReference type="Gene3D" id="1.20.120.520">
    <property type="entry name" value="nmb1532 protein domain like"/>
    <property type="match status" value="1"/>
</dbReference>
<gene>
    <name evidence="2" type="ORF">ACFSKW_30710</name>
</gene>
<dbReference type="Pfam" id="PF01814">
    <property type="entry name" value="Hemerythrin"/>
    <property type="match status" value="1"/>
</dbReference>
<evidence type="ECO:0000313" key="3">
    <source>
        <dbReference type="Proteomes" id="UP001597368"/>
    </source>
</evidence>
<keyword evidence="3" id="KW-1185">Reference proteome</keyword>
<dbReference type="Proteomes" id="UP001597368">
    <property type="component" value="Unassembled WGS sequence"/>
</dbReference>
<sequence length="217" mass="24525">MNDEKPGIWEMVVVHRVFRREFGALPAYIRAVRAGDTDRAAVLAEHLKDILTGLHHHHETEDRMLWPLLLERASPEKDLILTMEAQHERVAALIPAIEDLLPGWVAEAAPARGERIAALVAELSGELDAHLKQEEEEILPLVTRHVTVEEWESLGEAGRESIPKDKLLVSLGAILEEATPRERADFLAKLPLVARIVWMLVGRRQYAAATNRIRTYR</sequence>
<dbReference type="RefSeq" id="WP_379575964.1">
    <property type="nucleotide sequence ID" value="NZ_JBHUFV010000047.1"/>
</dbReference>
<protein>
    <submittedName>
        <fullName evidence="2">Hemerythrin domain-containing protein</fullName>
    </submittedName>
</protein>
<organism evidence="2 3">
    <name type="scientific">Nonomuraea mangrovi</name>
    <dbReference type="NCBI Taxonomy" id="2316207"/>
    <lineage>
        <taxon>Bacteria</taxon>
        <taxon>Bacillati</taxon>
        <taxon>Actinomycetota</taxon>
        <taxon>Actinomycetes</taxon>
        <taxon>Streptosporangiales</taxon>
        <taxon>Streptosporangiaceae</taxon>
        <taxon>Nonomuraea</taxon>
    </lineage>
</organism>
<name>A0ABW4T1S5_9ACTN</name>
<comment type="caution">
    <text evidence="2">The sequence shown here is derived from an EMBL/GenBank/DDBJ whole genome shotgun (WGS) entry which is preliminary data.</text>
</comment>
<feature type="domain" description="Hemerythrin-like" evidence="1">
    <location>
        <begin position="8"/>
        <end position="142"/>
    </location>
</feature>